<dbReference type="InterPro" id="IPR002156">
    <property type="entry name" value="RNaseH_domain"/>
</dbReference>
<protein>
    <recommendedName>
        <fullName evidence="6">Reverse transcriptase zinc-binding domain-containing protein</fullName>
    </recommendedName>
</protein>
<dbReference type="AlphaFoldDB" id="A0AAW2E780"/>
<evidence type="ECO:0008006" key="6">
    <source>
        <dbReference type="Google" id="ProtNLM"/>
    </source>
</evidence>
<dbReference type="Pfam" id="PF13966">
    <property type="entry name" value="zf-RVT"/>
    <property type="match status" value="1"/>
</dbReference>
<dbReference type="Pfam" id="PF13456">
    <property type="entry name" value="RVT_3"/>
    <property type="match status" value="1"/>
</dbReference>
<keyword evidence="5" id="KW-1185">Reference proteome</keyword>
<sequence length="516" mass="59404">MFDEDGIWQEDDRDVEGMVLKYYSDLFKSSCPSDFAELLEAIVPKVGKMEGVAVCRGAPILSHLFFANDSLIFCKASLDECDSLQRVLKVYEDASGQQLNRAKTSLFFSSNTDQQLQEEIKRRKNWQKKIIGGIPLSNWLPEDKQTWAGTLNGLFSVRSAYKVAMDLCKPIESASSSNGDSMRQFWKKLWKIQIPHKIRHFIWRAANDILPTKANLVHRHVILEGDCEECGDNLESLLHLCWECPKAHETWRLFQNFNDFASVQFRCFMDFLWFILMKVDWLCEDQAVAITILWALWKNRNDVQHGGLRKNGKQLILWCTHYLEEYWAVVEVPMKLSQVYVSKWERPAFPFYKVNVDGAVFKKQKEAGVGVVIRDHFGNFIASVSKKFQYPLGAIEVEAKAFESGLEFAKDMGCRLLLLSFGMSYFLISNPFELINPAQIKPPLPPQQQQPPPPKQPITGYEKQFVSNKFLVVMQEMIRKEVRNYMPGIEQNGLCNLQTDAIMNAVIKRIGISKIE</sequence>
<dbReference type="InterPro" id="IPR036397">
    <property type="entry name" value="RNaseH_sf"/>
</dbReference>
<dbReference type="InterPro" id="IPR052929">
    <property type="entry name" value="RNase_H-like_EbsB-rel"/>
</dbReference>
<evidence type="ECO:0000259" key="2">
    <source>
        <dbReference type="Pfam" id="PF13456"/>
    </source>
</evidence>
<feature type="domain" description="Reverse transcriptase zinc-binding" evidence="3">
    <location>
        <begin position="155"/>
        <end position="251"/>
    </location>
</feature>
<reference evidence="4 5" key="1">
    <citation type="submission" date="2024-01" db="EMBL/GenBank/DDBJ databases">
        <title>A telomere-to-telomere, gap-free genome of sweet tea (Lithocarpus litseifolius).</title>
        <authorList>
            <person name="Zhou J."/>
        </authorList>
    </citation>
    <scope>NUCLEOTIDE SEQUENCE [LARGE SCALE GENOMIC DNA]</scope>
    <source>
        <strain evidence="4">Zhou-2022a</strain>
        <tissue evidence="4">Leaf</tissue>
    </source>
</reference>
<dbReference type="InterPro" id="IPR026960">
    <property type="entry name" value="RVT-Znf"/>
</dbReference>
<accession>A0AAW2E780</accession>
<evidence type="ECO:0000259" key="3">
    <source>
        <dbReference type="Pfam" id="PF13966"/>
    </source>
</evidence>
<dbReference type="PANTHER" id="PTHR47074:SF48">
    <property type="entry name" value="POLYNUCLEOTIDYL TRANSFERASE, RIBONUCLEASE H-LIKE SUPERFAMILY PROTEIN"/>
    <property type="match status" value="1"/>
</dbReference>
<feature type="compositionally biased region" description="Pro residues" evidence="1">
    <location>
        <begin position="440"/>
        <end position="456"/>
    </location>
</feature>
<dbReference type="Gene3D" id="3.30.420.10">
    <property type="entry name" value="Ribonuclease H-like superfamily/Ribonuclease H"/>
    <property type="match status" value="1"/>
</dbReference>
<gene>
    <name evidence="4" type="ORF">SO802_004537</name>
</gene>
<organism evidence="4 5">
    <name type="scientific">Lithocarpus litseifolius</name>
    <dbReference type="NCBI Taxonomy" id="425828"/>
    <lineage>
        <taxon>Eukaryota</taxon>
        <taxon>Viridiplantae</taxon>
        <taxon>Streptophyta</taxon>
        <taxon>Embryophyta</taxon>
        <taxon>Tracheophyta</taxon>
        <taxon>Spermatophyta</taxon>
        <taxon>Magnoliopsida</taxon>
        <taxon>eudicotyledons</taxon>
        <taxon>Gunneridae</taxon>
        <taxon>Pentapetalae</taxon>
        <taxon>rosids</taxon>
        <taxon>fabids</taxon>
        <taxon>Fagales</taxon>
        <taxon>Fagaceae</taxon>
        <taxon>Lithocarpus</taxon>
    </lineage>
</organism>
<dbReference type="GO" id="GO:0004523">
    <property type="term" value="F:RNA-DNA hybrid ribonuclease activity"/>
    <property type="evidence" value="ECO:0007669"/>
    <property type="project" value="InterPro"/>
</dbReference>
<dbReference type="GO" id="GO:0003676">
    <property type="term" value="F:nucleic acid binding"/>
    <property type="evidence" value="ECO:0007669"/>
    <property type="project" value="InterPro"/>
</dbReference>
<dbReference type="Proteomes" id="UP001459277">
    <property type="component" value="Unassembled WGS sequence"/>
</dbReference>
<proteinExistence type="predicted"/>
<comment type="caution">
    <text evidence="4">The sequence shown here is derived from an EMBL/GenBank/DDBJ whole genome shotgun (WGS) entry which is preliminary data.</text>
</comment>
<evidence type="ECO:0000256" key="1">
    <source>
        <dbReference type="SAM" id="MobiDB-lite"/>
    </source>
</evidence>
<feature type="domain" description="RNase H type-1" evidence="2">
    <location>
        <begin position="355"/>
        <end position="417"/>
    </location>
</feature>
<feature type="region of interest" description="Disordered" evidence="1">
    <location>
        <begin position="439"/>
        <end position="458"/>
    </location>
</feature>
<dbReference type="EMBL" id="JAZDWU010000001">
    <property type="protein sequence ID" value="KAL0017468.1"/>
    <property type="molecule type" value="Genomic_DNA"/>
</dbReference>
<name>A0AAW2E780_9ROSI</name>
<evidence type="ECO:0000313" key="4">
    <source>
        <dbReference type="EMBL" id="KAL0017468.1"/>
    </source>
</evidence>
<evidence type="ECO:0000313" key="5">
    <source>
        <dbReference type="Proteomes" id="UP001459277"/>
    </source>
</evidence>
<dbReference type="PANTHER" id="PTHR47074">
    <property type="entry name" value="BNAC02G40300D PROTEIN"/>
    <property type="match status" value="1"/>
</dbReference>